<comment type="caution">
    <text evidence="5">The sequence shown here is derived from an EMBL/GenBank/DDBJ whole genome shotgun (WGS) entry which is preliminary data.</text>
</comment>
<dbReference type="InterPro" id="IPR014755">
    <property type="entry name" value="Cu-Rt/internalin_Ig-like"/>
</dbReference>
<sequence>MKLSKKHNGPSLWLACLLPILMTACGSDNNSDNSAVIGASVVATSPADADVDVAINQKIAATFSEEMDAASISTDSFTLIGANEAGLTGVVNLDAGSNSAIFSPDRNLTADTVYTATLNRTIKNTSARPLAADYVWSFTSGATEDSSPPTKSSNKPRNLANGAALNSIISANFNEALDPRTVNTSSFTLRTGLSLSLVTGTVGYDNRVASFSPSGNLSPNTVYTATLTTAITDLAGNPLATDLMWSFTTGTAVAAGPAAVNLRTAADFVILSKSGITNVPTSAISGNIGASPITAAAMDNVFCSEITGTIYGSDAAYTGSSDTGCFAGNAPDNTLVANAVLDMGSAYNDAAGRTTPDFTELHAGDISGQTLVPGLYKWGTSVLISTDVTLSGGSNDVWIFQVAGDITQANDSSIILDGGALAKNIFWQVGGGTGVAVGTDAHFAGIALAAKGITVNTGANINGRLLAQTAVTLDQNTVNQPAP</sequence>
<keyword evidence="2 3" id="KW-0732">Signal</keyword>
<proteinExistence type="inferred from homology"/>
<dbReference type="InterPro" id="IPR032812">
    <property type="entry name" value="SbsA_Ig"/>
</dbReference>
<dbReference type="PROSITE" id="PS51257">
    <property type="entry name" value="PROKAR_LIPOPROTEIN"/>
    <property type="match status" value="1"/>
</dbReference>
<feature type="chain" id="PRO_5045493825" evidence="3">
    <location>
        <begin position="27"/>
        <end position="483"/>
    </location>
</feature>
<evidence type="ECO:0000313" key="6">
    <source>
        <dbReference type="Proteomes" id="UP001557485"/>
    </source>
</evidence>
<feature type="signal peptide" evidence="3">
    <location>
        <begin position="1"/>
        <end position="26"/>
    </location>
</feature>
<dbReference type="InterPro" id="IPR021884">
    <property type="entry name" value="Ice-bd_prot"/>
</dbReference>
<gene>
    <name evidence="5" type="ORF">AB4876_09000</name>
</gene>
<comment type="similarity">
    <text evidence="1">Belongs to the ice-binding protein family.</text>
</comment>
<feature type="domain" description="SbsA Ig-like" evidence="4">
    <location>
        <begin position="40"/>
        <end position="139"/>
    </location>
</feature>
<protein>
    <submittedName>
        <fullName evidence="5">Ice-binding family protein</fullName>
    </submittedName>
</protein>
<evidence type="ECO:0000256" key="2">
    <source>
        <dbReference type="ARBA" id="ARBA00022729"/>
    </source>
</evidence>
<dbReference type="Pfam" id="PF13205">
    <property type="entry name" value="Big_5"/>
    <property type="match status" value="2"/>
</dbReference>
<dbReference type="EMBL" id="JBFRYA010000006">
    <property type="protein sequence ID" value="MEX1669051.1"/>
    <property type="molecule type" value="Genomic_DNA"/>
</dbReference>
<organism evidence="5 6">
    <name type="scientific">Zhongshania guokunii</name>
    <dbReference type="NCBI Taxonomy" id="641783"/>
    <lineage>
        <taxon>Bacteria</taxon>
        <taxon>Pseudomonadati</taxon>
        <taxon>Pseudomonadota</taxon>
        <taxon>Gammaproteobacteria</taxon>
        <taxon>Cellvibrionales</taxon>
        <taxon>Spongiibacteraceae</taxon>
        <taxon>Zhongshania</taxon>
    </lineage>
</organism>
<evidence type="ECO:0000259" key="4">
    <source>
        <dbReference type="Pfam" id="PF13205"/>
    </source>
</evidence>
<name>A0ABV3U5A5_9GAMM</name>
<accession>A0ABV3U5A5</accession>
<keyword evidence="6" id="KW-1185">Reference proteome</keyword>
<evidence type="ECO:0000256" key="1">
    <source>
        <dbReference type="ARBA" id="ARBA00005445"/>
    </source>
</evidence>
<evidence type="ECO:0000256" key="3">
    <source>
        <dbReference type="SAM" id="SignalP"/>
    </source>
</evidence>
<dbReference type="Proteomes" id="UP001557485">
    <property type="component" value="Unassembled WGS sequence"/>
</dbReference>
<feature type="domain" description="SbsA Ig-like" evidence="4">
    <location>
        <begin position="145"/>
        <end position="249"/>
    </location>
</feature>
<dbReference type="Pfam" id="PF11999">
    <property type="entry name" value="Ice_binding"/>
    <property type="match status" value="1"/>
</dbReference>
<dbReference type="RefSeq" id="WP_368381317.1">
    <property type="nucleotide sequence ID" value="NZ_JBFRYA010000006.1"/>
</dbReference>
<dbReference type="Gene3D" id="2.60.40.1220">
    <property type="match status" value="2"/>
</dbReference>
<evidence type="ECO:0000313" key="5">
    <source>
        <dbReference type="EMBL" id="MEX1669051.1"/>
    </source>
</evidence>
<reference evidence="5 6" key="1">
    <citation type="journal article" date="2011" name="Int. J. Syst. Evol. Microbiol.">
        <title>Zhongshania antarctica gen. nov., sp. nov. and Zhongshania guokunii sp. nov., gammaproteobacteria respectively isolated from coastal attached (fast) ice and surface seawater of the Antarctic.</title>
        <authorList>
            <person name="Li H.J."/>
            <person name="Zhang X.Y."/>
            <person name="Chen C.X."/>
            <person name="Zhang Y.J."/>
            <person name="Gao Z.M."/>
            <person name="Yu Y."/>
            <person name="Chen X.L."/>
            <person name="Chen B."/>
            <person name="Zhang Y.Z."/>
        </authorList>
    </citation>
    <scope>NUCLEOTIDE SEQUENCE [LARGE SCALE GENOMIC DNA]</scope>
    <source>
        <strain evidence="5 6">ZS6-22T</strain>
    </source>
</reference>